<sequence length="817" mass="89926">MNSLLLDRGLAHDYPDRGPVVFAVTTGTLVLATVFVVARLTCRTFIVRQVSWDDYFIVIAWFLAFGLSFAIDYGATKGLGRHDADIHADDWDPLRRSEYAFTVLYNPALMAFKTSILVFYLRLSKNTQKVLRLASWAVLIIVNLAGIVLTLLNIFQCHPVQAAFNLTDPPGRCIPLLTEFICSAPVNIVTDLAILALPLPVLTSIFVTVVDVVRIYYLQKAISDASSSTISGKNNSDASFGVSPEFAWNASLALLWSAVEVNVGIACACIPTLKPLIIRILPAMLIDPDGSTRRASDTADVTPTVQSTVQSYRHDSIAVPPTAARDGLSTPSRTAEPEDDFNAQISALEFLTTPDMVIDRNNHPITNTATTGSLEASGVYFGFVNMRKPKSMVRTSVRDSFKYCTIVSILFLLWGFSYGLLNTLSNVVAEISHMTVPETLGLTSIYFGAGYFFGPLLVGEWILRHDEHRRREKLRRNSSFDDSTGGFKATFTAANPFIALCGPMDYAEMRLLLSQGVQGVATVISGVLAQRVFFVQLSAREFIGASTLVDVQWTFLAITLLCVGLALFFYYMPLPEVTDAEMENSTRYLPVDPKKPSFFGFQLRTWSLALAVLAQWFYVASQETMSIFFRDLLTPDVGSRAGSGPTNIVRGTSPESTNGLSLSIADYGLVAHTAFALSRFIAAYLAYLSPTHPKIPQPRTVLNICKRTKRAAAFITMGASGPAFWPFVVYGIHQRGVSYQTAFVLVPALLVMTGFFSLFLDLKHDARALVDARVGPEQQRKIQDRANREMDLSAIIARRRRASVNGLGNPSLDYEKA</sequence>
<comment type="subcellular location">
    <subcellularLocation>
        <location evidence="1">Cell inner membrane</location>
        <topology evidence="1">Multi-pass membrane protein</topology>
    </subcellularLocation>
</comment>
<keyword evidence="3" id="KW-1133">Transmembrane helix</keyword>
<protein>
    <recommendedName>
        <fullName evidence="4">Rhodopsin domain-containing protein</fullName>
    </recommendedName>
</protein>
<keyword evidence="6" id="KW-1185">Reference proteome</keyword>
<dbReference type="PANTHER" id="PTHR43702">
    <property type="entry name" value="L-FUCOSE-PROTON SYMPORTER"/>
    <property type="match status" value="1"/>
</dbReference>
<reference evidence="5 6" key="1">
    <citation type="submission" date="2019-12" db="EMBL/GenBank/DDBJ databases">
        <title>Draft genome sequence of the ascomycete Xylaria multiplex DSM 110363.</title>
        <authorList>
            <person name="Buettner E."/>
            <person name="Kellner H."/>
        </authorList>
    </citation>
    <scope>NUCLEOTIDE SEQUENCE [LARGE SCALE GENOMIC DNA]</scope>
    <source>
        <strain evidence="5 6">DSM 110363</strain>
    </source>
</reference>
<dbReference type="OrthoDB" id="546893at2759"/>
<dbReference type="EMBL" id="WUBL01000064">
    <property type="protein sequence ID" value="KAF2967655.1"/>
    <property type="molecule type" value="Genomic_DNA"/>
</dbReference>
<dbReference type="InterPro" id="IPR036259">
    <property type="entry name" value="MFS_trans_sf"/>
</dbReference>
<evidence type="ECO:0000256" key="1">
    <source>
        <dbReference type="ARBA" id="ARBA00004429"/>
    </source>
</evidence>
<dbReference type="GO" id="GO:0005886">
    <property type="term" value="C:plasma membrane"/>
    <property type="evidence" value="ECO:0007669"/>
    <property type="project" value="UniProtKB-SubCell"/>
</dbReference>
<dbReference type="Proteomes" id="UP000481858">
    <property type="component" value="Unassembled WGS sequence"/>
</dbReference>
<evidence type="ECO:0000256" key="3">
    <source>
        <dbReference type="SAM" id="Phobius"/>
    </source>
</evidence>
<dbReference type="AlphaFoldDB" id="A0A7C8MTJ3"/>
<feature type="transmembrane region" description="Helical" evidence="3">
    <location>
        <begin position="52"/>
        <end position="71"/>
    </location>
</feature>
<evidence type="ECO:0000256" key="2">
    <source>
        <dbReference type="ARBA" id="ARBA00022475"/>
    </source>
</evidence>
<feature type="transmembrane region" description="Helical" evidence="3">
    <location>
        <begin position="20"/>
        <end position="40"/>
    </location>
</feature>
<name>A0A7C8MTJ3_9PEZI</name>
<organism evidence="5 6">
    <name type="scientific">Xylaria multiplex</name>
    <dbReference type="NCBI Taxonomy" id="323545"/>
    <lineage>
        <taxon>Eukaryota</taxon>
        <taxon>Fungi</taxon>
        <taxon>Dikarya</taxon>
        <taxon>Ascomycota</taxon>
        <taxon>Pezizomycotina</taxon>
        <taxon>Sordariomycetes</taxon>
        <taxon>Xylariomycetidae</taxon>
        <taxon>Xylariales</taxon>
        <taxon>Xylariaceae</taxon>
        <taxon>Xylaria</taxon>
    </lineage>
</organism>
<feature type="domain" description="Rhodopsin" evidence="4">
    <location>
        <begin position="38"/>
        <end position="278"/>
    </location>
</feature>
<feature type="transmembrane region" description="Helical" evidence="3">
    <location>
        <begin position="553"/>
        <end position="572"/>
    </location>
</feature>
<feature type="transmembrane region" description="Helical" evidence="3">
    <location>
        <begin position="603"/>
        <end position="620"/>
    </location>
</feature>
<evidence type="ECO:0000313" key="6">
    <source>
        <dbReference type="Proteomes" id="UP000481858"/>
    </source>
</evidence>
<feature type="transmembrane region" description="Helical" evidence="3">
    <location>
        <begin position="193"/>
        <end position="217"/>
    </location>
</feature>
<feature type="transmembrane region" description="Helical" evidence="3">
    <location>
        <begin position="99"/>
        <end position="121"/>
    </location>
</feature>
<keyword evidence="3" id="KW-0472">Membrane</keyword>
<comment type="caution">
    <text evidence="5">The sequence shown here is derived from an EMBL/GenBank/DDBJ whole genome shotgun (WGS) entry which is preliminary data.</text>
</comment>
<feature type="transmembrane region" description="Helical" evidence="3">
    <location>
        <begin position="400"/>
        <end position="421"/>
    </location>
</feature>
<feature type="transmembrane region" description="Helical" evidence="3">
    <location>
        <begin position="711"/>
        <end position="733"/>
    </location>
</feature>
<proteinExistence type="predicted"/>
<dbReference type="InterPro" id="IPR050375">
    <property type="entry name" value="MFS_TsgA-like"/>
</dbReference>
<gene>
    <name evidence="5" type="ORF">GQX73_g5956</name>
</gene>
<feature type="transmembrane region" description="Helical" evidence="3">
    <location>
        <begin position="441"/>
        <end position="463"/>
    </location>
</feature>
<feature type="transmembrane region" description="Helical" evidence="3">
    <location>
        <begin position="739"/>
        <end position="760"/>
    </location>
</feature>
<keyword evidence="3" id="KW-0812">Transmembrane</keyword>
<dbReference type="PANTHER" id="PTHR43702:SF13">
    <property type="entry name" value="MONOSACCHARIDE TRANSPORTER, PUTATIVE (AFU_ORTHOLOGUE AFUA_4G06630)-RELATED"/>
    <property type="match status" value="1"/>
</dbReference>
<dbReference type="Pfam" id="PF20684">
    <property type="entry name" value="Fung_rhodopsin"/>
    <property type="match status" value="1"/>
</dbReference>
<dbReference type="InParanoid" id="A0A7C8MTJ3"/>
<accession>A0A7C8MTJ3</accession>
<feature type="transmembrane region" description="Helical" evidence="3">
    <location>
        <begin position="133"/>
        <end position="155"/>
    </location>
</feature>
<evidence type="ECO:0000313" key="5">
    <source>
        <dbReference type="EMBL" id="KAF2967655.1"/>
    </source>
</evidence>
<dbReference type="Gene3D" id="1.20.1250.20">
    <property type="entry name" value="MFS general substrate transporter like domains"/>
    <property type="match status" value="2"/>
</dbReference>
<evidence type="ECO:0000259" key="4">
    <source>
        <dbReference type="Pfam" id="PF20684"/>
    </source>
</evidence>
<dbReference type="InterPro" id="IPR049326">
    <property type="entry name" value="Rhodopsin_dom_fungi"/>
</dbReference>
<keyword evidence="2" id="KW-1003">Cell membrane</keyword>